<dbReference type="InterPro" id="IPR011141">
    <property type="entry name" value="Polyketide_synthase_type-III"/>
</dbReference>
<dbReference type="RefSeq" id="WP_204497319.1">
    <property type="nucleotide sequence ID" value="NZ_JAFBDR010000001.1"/>
</dbReference>
<dbReference type="Gene3D" id="3.40.47.10">
    <property type="match status" value="2"/>
</dbReference>
<comment type="caution">
    <text evidence="6">The sequence shown here is derived from an EMBL/GenBank/DDBJ whole genome shotgun (WGS) entry which is preliminary data.</text>
</comment>
<feature type="domain" description="Chalcone/stilbene synthase N-terminal" evidence="4">
    <location>
        <begin position="98"/>
        <end position="203"/>
    </location>
</feature>
<gene>
    <name evidence="6" type="ORF">JOC48_000343</name>
</gene>
<organism evidence="6 7">
    <name type="scientific">Aquibacillus albus</name>
    <dbReference type="NCBI Taxonomy" id="1168171"/>
    <lineage>
        <taxon>Bacteria</taxon>
        <taxon>Bacillati</taxon>
        <taxon>Bacillota</taxon>
        <taxon>Bacilli</taxon>
        <taxon>Bacillales</taxon>
        <taxon>Bacillaceae</taxon>
        <taxon>Aquibacillus</taxon>
    </lineage>
</organism>
<dbReference type="InterPro" id="IPR016039">
    <property type="entry name" value="Thiolase-like"/>
</dbReference>
<dbReference type="Pfam" id="PF02797">
    <property type="entry name" value="Chal_sti_synt_C"/>
    <property type="match status" value="1"/>
</dbReference>
<accession>A0ABS2MVE0</accession>
<evidence type="ECO:0000256" key="3">
    <source>
        <dbReference type="ARBA" id="ARBA00023315"/>
    </source>
</evidence>
<proteinExistence type="inferred from homology"/>
<dbReference type="CDD" id="cd00831">
    <property type="entry name" value="CHS_like"/>
    <property type="match status" value="1"/>
</dbReference>
<evidence type="ECO:0000256" key="1">
    <source>
        <dbReference type="ARBA" id="ARBA00005531"/>
    </source>
</evidence>
<evidence type="ECO:0000313" key="6">
    <source>
        <dbReference type="EMBL" id="MBM7569874.1"/>
    </source>
</evidence>
<protein>
    <submittedName>
        <fullName evidence="6">Alkylresorcinol/alkylpyrone synthase</fullName>
    </submittedName>
</protein>
<dbReference type="InterPro" id="IPR012328">
    <property type="entry name" value="Chalcone/stilbene_synt_C"/>
</dbReference>
<keyword evidence="2" id="KW-0808">Transferase</keyword>
<dbReference type="Proteomes" id="UP001296943">
    <property type="component" value="Unassembled WGS sequence"/>
</dbReference>
<dbReference type="Pfam" id="PF00195">
    <property type="entry name" value="Chal_sti_synt_N"/>
    <property type="match status" value="1"/>
</dbReference>
<keyword evidence="7" id="KW-1185">Reference proteome</keyword>
<dbReference type="PANTHER" id="PTHR11877">
    <property type="entry name" value="HYDROXYMETHYLGLUTARYL-COA SYNTHASE"/>
    <property type="match status" value="1"/>
</dbReference>
<name>A0ABS2MVE0_9BACI</name>
<dbReference type="SUPFAM" id="SSF53901">
    <property type="entry name" value="Thiolase-like"/>
    <property type="match status" value="2"/>
</dbReference>
<dbReference type="PIRSF" id="PIRSF000451">
    <property type="entry name" value="PKS_III"/>
    <property type="match status" value="1"/>
</dbReference>
<dbReference type="EMBL" id="JAFBDR010000001">
    <property type="protein sequence ID" value="MBM7569874.1"/>
    <property type="molecule type" value="Genomic_DNA"/>
</dbReference>
<evidence type="ECO:0000259" key="4">
    <source>
        <dbReference type="Pfam" id="PF00195"/>
    </source>
</evidence>
<reference evidence="6 7" key="1">
    <citation type="submission" date="2021-01" db="EMBL/GenBank/DDBJ databases">
        <title>Genomic Encyclopedia of Type Strains, Phase IV (KMG-IV): sequencing the most valuable type-strain genomes for metagenomic binning, comparative biology and taxonomic classification.</title>
        <authorList>
            <person name="Goeker M."/>
        </authorList>
    </citation>
    <scope>NUCLEOTIDE SEQUENCE [LARGE SCALE GENOMIC DNA]</scope>
    <source>
        <strain evidence="6 7">DSM 23711</strain>
    </source>
</reference>
<evidence type="ECO:0000313" key="7">
    <source>
        <dbReference type="Proteomes" id="UP001296943"/>
    </source>
</evidence>
<evidence type="ECO:0000259" key="5">
    <source>
        <dbReference type="Pfam" id="PF02797"/>
    </source>
</evidence>
<evidence type="ECO:0000256" key="2">
    <source>
        <dbReference type="ARBA" id="ARBA00022679"/>
    </source>
</evidence>
<sequence>MSYIATIGTSIPEYHLKQMEIKKLVKEIFSKSDREIERLLPVFDHANIFERQFVVDSSWFLESHSFKERNKLYKEKTIVHSLHAIDECLSKGENLTEAVPYHAIDAIIFVSSTGISTPSIDAHLINERNFREDIVRIPLWGLGCAGGVNGLARAHEWLSYYTNGAVLLVNVELCSLTFQKDDDKKSNFIGTALFGDGVSATLVLGEQSPYLTKGCGSIPSIKKTSTRTKKNALDVMGWDITNNGFEVVFAKSIPQLVRTFWKQHVFDFLYESGLSTNQIPFYVAHPGGKKVLEAMEEVLQITREHLHYSYQILENHGNMSSVTIFYILKEWMKEDVTKGTKSIISALGPGFSSELISLEWE</sequence>
<keyword evidence="3" id="KW-0012">Acyltransferase</keyword>
<dbReference type="PANTHER" id="PTHR11877:SF99">
    <property type="entry name" value="1,3,6,8-TETRAHYDROXYNAPHTHALENE SYNTHASE"/>
    <property type="match status" value="1"/>
</dbReference>
<comment type="similarity">
    <text evidence="1">Belongs to the thiolase-like superfamily. Chalcone/stilbene synthases family.</text>
</comment>
<dbReference type="InterPro" id="IPR001099">
    <property type="entry name" value="Chalcone/stilbene_synt_N"/>
</dbReference>
<feature type="domain" description="Chalcone/stilbene synthase C-terminal" evidence="5">
    <location>
        <begin position="236"/>
        <end position="351"/>
    </location>
</feature>